<evidence type="ECO:0000313" key="7">
    <source>
        <dbReference type="EMBL" id="SFL67791.1"/>
    </source>
</evidence>
<organism evidence="7 8">
    <name type="scientific">Nitrosomonas communis</name>
    <dbReference type="NCBI Taxonomy" id="44574"/>
    <lineage>
        <taxon>Bacteria</taxon>
        <taxon>Pseudomonadati</taxon>
        <taxon>Pseudomonadota</taxon>
        <taxon>Betaproteobacteria</taxon>
        <taxon>Nitrosomonadales</taxon>
        <taxon>Nitrosomonadaceae</taxon>
        <taxon>Nitrosomonas</taxon>
    </lineage>
</organism>
<name>A0A1I4JNC0_9PROT</name>
<keyword evidence="3 4" id="KW-0408">Iron</keyword>
<dbReference type="Proteomes" id="UP000183287">
    <property type="component" value="Unassembled WGS sequence"/>
</dbReference>
<dbReference type="Gene3D" id="1.10.760.10">
    <property type="entry name" value="Cytochrome c-like domain"/>
    <property type="match status" value="1"/>
</dbReference>
<protein>
    <recommendedName>
        <fullName evidence="6">Cytochrome c domain-containing protein</fullName>
    </recommendedName>
</protein>
<evidence type="ECO:0000259" key="6">
    <source>
        <dbReference type="PROSITE" id="PS51007"/>
    </source>
</evidence>
<keyword evidence="5" id="KW-0732">Signal</keyword>
<gene>
    <name evidence="7" type="ORF">SAMN05421863_1002126</name>
</gene>
<keyword evidence="8" id="KW-1185">Reference proteome</keyword>
<dbReference type="InterPro" id="IPR009056">
    <property type="entry name" value="Cyt_c-like_dom"/>
</dbReference>
<evidence type="ECO:0000256" key="4">
    <source>
        <dbReference type="PROSITE-ProRule" id="PRU00433"/>
    </source>
</evidence>
<proteinExistence type="predicted"/>
<evidence type="ECO:0000256" key="3">
    <source>
        <dbReference type="ARBA" id="ARBA00023004"/>
    </source>
</evidence>
<dbReference type="InterPro" id="IPR036909">
    <property type="entry name" value="Cyt_c-like_dom_sf"/>
</dbReference>
<reference evidence="8" key="1">
    <citation type="submission" date="2016-10" db="EMBL/GenBank/DDBJ databases">
        <authorList>
            <person name="Varghese N."/>
            <person name="Submissions S."/>
        </authorList>
    </citation>
    <scope>NUCLEOTIDE SEQUENCE [LARGE SCALE GENOMIC DNA]</scope>
    <source>
        <strain evidence="8">Nm44</strain>
    </source>
</reference>
<dbReference type="SUPFAM" id="SSF46626">
    <property type="entry name" value="Cytochrome c"/>
    <property type="match status" value="1"/>
</dbReference>
<dbReference type="GO" id="GO:0046872">
    <property type="term" value="F:metal ion binding"/>
    <property type="evidence" value="ECO:0007669"/>
    <property type="project" value="UniProtKB-KW"/>
</dbReference>
<dbReference type="GO" id="GO:0020037">
    <property type="term" value="F:heme binding"/>
    <property type="evidence" value="ECO:0007669"/>
    <property type="project" value="InterPro"/>
</dbReference>
<dbReference type="STRING" id="44574.AAW31_00485"/>
<feature type="chain" id="PRO_5010325833" description="Cytochrome c domain-containing protein" evidence="5">
    <location>
        <begin position="18"/>
        <end position="282"/>
    </location>
</feature>
<evidence type="ECO:0000256" key="2">
    <source>
        <dbReference type="ARBA" id="ARBA00022723"/>
    </source>
</evidence>
<dbReference type="GO" id="GO:0009055">
    <property type="term" value="F:electron transfer activity"/>
    <property type="evidence" value="ECO:0007669"/>
    <property type="project" value="InterPro"/>
</dbReference>
<dbReference type="EMBL" id="FOUB01000002">
    <property type="protein sequence ID" value="SFL67791.1"/>
    <property type="molecule type" value="Genomic_DNA"/>
</dbReference>
<feature type="domain" description="Cytochrome c" evidence="6">
    <location>
        <begin position="186"/>
        <end position="272"/>
    </location>
</feature>
<evidence type="ECO:0000256" key="5">
    <source>
        <dbReference type="SAM" id="SignalP"/>
    </source>
</evidence>
<evidence type="ECO:0000313" key="8">
    <source>
        <dbReference type="Proteomes" id="UP000183287"/>
    </source>
</evidence>
<dbReference type="RefSeq" id="WP_256211827.1">
    <property type="nucleotide sequence ID" value="NZ_FOUB01000002.1"/>
</dbReference>
<accession>A0A1I4JNC0</accession>
<dbReference type="PROSITE" id="PS51007">
    <property type="entry name" value="CYTC"/>
    <property type="match status" value="1"/>
</dbReference>
<dbReference type="AlphaFoldDB" id="A0A1I4JNC0"/>
<feature type="signal peptide" evidence="5">
    <location>
        <begin position="1"/>
        <end position="17"/>
    </location>
</feature>
<sequence>MIVVVYVMIGLTNSAFAQGSAINTRIEFKNKGEIVRILDLEEFTAIASERFLKIYEPHEKRMRTYQVYSARSLFDHVFGKNWREAEEIVFLCADGYQPSIPVAKFLAYDAYFAFASADDSPFMLENVLQNNGTVELGPLYLVWDNLKSTELREEGAVDMPYQIKEVELASFSDRFPALFPPANASQQVQQGFLHFRKYCIACHTINGQGGGKAPELNYPLSVTEYIKPEYLKRWIDDPSSIRYNATMLPLAAEIPAREKVIEELIAYLKAISTVKHLPTTIP</sequence>
<keyword evidence="2 4" id="KW-0479">Metal-binding</keyword>
<evidence type="ECO:0000256" key="1">
    <source>
        <dbReference type="ARBA" id="ARBA00022617"/>
    </source>
</evidence>
<keyword evidence="1 4" id="KW-0349">Heme</keyword>